<proteinExistence type="predicted"/>
<name>A0A1Z5RA29_SORBI</name>
<evidence type="ECO:0000313" key="2">
    <source>
        <dbReference type="EMBL" id="OQU80285.1"/>
    </source>
</evidence>
<dbReference type="EMBL" id="CM000766">
    <property type="protein sequence ID" value="OQU80285.1"/>
    <property type="molecule type" value="Genomic_DNA"/>
</dbReference>
<reference evidence="2 3" key="1">
    <citation type="journal article" date="2009" name="Nature">
        <title>The Sorghum bicolor genome and the diversification of grasses.</title>
        <authorList>
            <person name="Paterson A.H."/>
            <person name="Bowers J.E."/>
            <person name="Bruggmann R."/>
            <person name="Dubchak I."/>
            <person name="Grimwood J."/>
            <person name="Gundlach H."/>
            <person name="Haberer G."/>
            <person name="Hellsten U."/>
            <person name="Mitros T."/>
            <person name="Poliakov A."/>
            <person name="Schmutz J."/>
            <person name="Spannagl M."/>
            <person name="Tang H."/>
            <person name="Wang X."/>
            <person name="Wicker T."/>
            <person name="Bharti A.K."/>
            <person name="Chapman J."/>
            <person name="Feltus F.A."/>
            <person name="Gowik U."/>
            <person name="Grigoriev I.V."/>
            <person name="Lyons E."/>
            <person name="Maher C.A."/>
            <person name="Martis M."/>
            <person name="Narechania A."/>
            <person name="Otillar R.P."/>
            <person name="Penning B.W."/>
            <person name="Salamov A.A."/>
            <person name="Wang Y."/>
            <person name="Zhang L."/>
            <person name="Carpita N.C."/>
            <person name="Freeling M."/>
            <person name="Gingle A.R."/>
            <person name="Hash C.T."/>
            <person name="Keller B."/>
            <person name="Klein P."/>
            <person name="Kresovich S."/>
            <person name="McCann M.C."/>
            <person name="Ming R."/>
            <person name="Peterson D.G."/>
            <person name="Mehboob-ur-Rahman"/>
            <person name="Ware D."/>
            <person name="Westhoff P."/>
            <person name="Mayer K.F."/>
            <person name="Messing J."/>
            <person name="Rokhsar D.S."/>
        </authorList>
    </citation>
    <scope>NUCLEOTIDE SEQUENCE [LARGE SCALE GENOMIC DNA]</scope>
    <source>
        <strain evidence="3">cv. BTx623</strain>
    </source>
</reference>
<accession>A0A1Z5RA29</accession>
<evidence type="ECO:0000313" key="3">
    <source>
        <dbReference type="Proteomes" id="UP000000768"/>
    </source>
</evidence>
<organism evidence="2 3">
    <name type="scientific">Sorghum bicolor</name>
    <name type="common">Sorghum</name>
    <name type="synonym">Sorghum vulgare</name>
    <dbReference type="NCBI Taxonomy" id="4558"/>
    <lineage>
        <taxon>Eukaryota</taxon>
        <taxon>Viridiplantae</taxon>
        <taxon>Streptophyta</taxon>
        <taxon>Embryophyta</taxon>
        <taxon>Tracheophyta</taxon>
        <taxon>Spermatophyta</taxon>
        <taxon>Magnoliopsida</taxon>
        <taxon>Liliopsida</taxon>
        <taxon>Poales</taxon>
        <taxon>Poaceae</taxon>
        <taxon>PACMAD clade</taxon>
        <taxon>Panicoideae</taxon>
        <taxon>Andropogonodae</taxon>
        <taxon>Andropogoneae</taxon>
        <taxon>Sorghinae</taxon>
        <taxon>Sorghum</taxon>
    </lineage>
</organism>
<evidence type="ECO:0000256" key="1">
    <source>
        <dbReference type="SAM" id="MobiDB-lite"/>
    </source>
</evidence>
<dbReference type="InParanoid" id="A0A1Z5RA29"/>
<dbReference type="Gramene" id="OQU80285">
    <property type="protein sequence ID" value="OQU80285"/>
    <property type="gene ID" value="SORBI_3007G104932"/>
</dbReference>
<reference evidence="3" key="2">
    <citation type="journal article" date="2018" name="Plant J.">
        <title>The Sorghum bicolor reference genome: improved assembly, gene annotations, a transcriptome atlas, and signatures of genome organization.</title>
        <authorList>
            <person name="McCormick R.F."/>
            <person name="Truong S.K."/>
            <person name="Sreedasyam A."/>
            <person name="Jenkins J."/>
            <person name="Shu S."/>
            <person name="Sims D."/>
            <person name="Kennedy M."/>
            <person name="Amirebrahimi M."/>
            <person name="Weers B.D."/>
            <person name="McKinley B."/>
            <person name="Mattison A."/>
            <person name="Morishige D.T."/>
            <person name="Grimwood J."/>
            <person name="Schmutz J."/>
            <person name="Mullet J.E."/>
        </authorList>
    </citation>
    <scope>NUCLEOTIDE SEQUENCE [LARGE SCALE GENOMIC DNA]</scope>
    <source>
        <strain evidence="3">cv. BTx623</strain>
    </source>
</reference>
<feature type="region of interest" description="Disordered" evidence="1">
    <location>
        <begin position="1"/>
        <end position="56"/>
    </location>
</feature>
<gene>
    <name evidence="2" type="ORF">SORBI_3007G104932</name>
</gene>
<sequence>MQQTTAIKPPHPLLSPSRKHQRRSIPSPPLPPSDGRPSSPFPHGYSSKSLSFISNKMEPHDQSEYVMLLVLSSRNDSNNWTSRNSS</sequence>
<dbReference type="Proteomes" id="UP000000768">
    <property type="component" value="Chromosome 7"/>
</dbReference>
<keyword evidence="3" id="KW-1185">Reference proteome</keyword>
<protein>
    <submittedName>
        <fullName evidence="2">Uncharacterized protein</fullName>
    </submittedName>
</protein>
<dbReference type="AlphaFoldDB" id="A0A1Z5RA29"/>